<evidence type="ECO:0000256" key="5">
    <source>
        <dbReference type="PIRSR" id="PIRSR600246-1"/>
    </source>
</evidence>
<dbReference type="EMBL" id="FNFO01000010">
    <property type="protein sequence ID" value="SDM05916.1"/>
    <property type="molecule type" value="Genomic_DNA"/>
</dbReference>
<dbReference type="PANTHER" id="PTHR10188">
    <property type="entry name" value="L-ASPARAGINASE"/>
    <property type="match status" value="1"/>
</dbReference>
<protein>
    <recommendedName>
        <fullName evidence="4">Isoaspartyl peptidase</fullName>
    </recommendedName>
</protein>
<keyword evidence="1" id="KW-0645">Protease</keyword>
<sequence length="334" mass="35975">MRINLLFIFLFVTLTSHAQTFGIVVHGGAGTIRRESMTPAQEQAYRQTLEEAINLGYDALARGESSVSAIELTLHHLEDSPLFNAGKGAVFTHEGKNEMDASIMDGKTGNAGAVAGVTNIKHPISAAIKVMNASEHVMLTGTGAETFAKEQGLDIVDPSYFYTERRYQQLQRIIEQEKTELDHDGSGQLTPSPPHKFGTVGAVALDQQGNLAAGTSTGGMTNKRWGRVGDSPIIGAGTYANNATCAISATGHGEYFIRNVVAYDISARMEYKGLSLEEAARQVILDKLEKAKPGSGGIIGIDRKGNITMTFNSEGMYRGYRLKGAKAKVLIYKD</sequence>
<dbReference type="InterPro" id="IPR000246">
    <property type="entry name" value="Peptidase_T2"/>
</dbReference>
<keyword evidence="8" id="KW-0732">Signal</keyword>
<evidence type="ECO:0000256" key="3">
    <source>
        <dbReference type="ARBA" id="ARBA00022813"/>
    </source>
</evidence>
<gene>
    <name evidence="9" type="ORF">SAMN05421823_11037</name>
</gene>
<dbReference type="CDD" id="cd04701">
    <property type="entry name" value="Asparaginase_2"/>
    <property type="match status" value="1"/>
</dbReference>
<dbReference type="AlphaFoldDB" id="A0A1G9Q4K0"/>
<dbReference type="FunFam" id="3.60.20.30:FF:000001">
    <property type="entry name" value="Isoaspartyl peptidase/L-asparaginase"/>
    <property type="match status" value="1"/>
</dbReference>
<dbReference type="RefSeq" id="WP_089686004.1">
    <property type="nucleotide sequence ID" value="NZ_FNFO01000010.1"/>
</dbReference>
<evidence type="ECO:0000313" key="9">
    <source>
        <dbReference type="EMBL" id="SDM05916.1"/>
    </source>
</evidence>
<name>A0A1G9Q4K0_9BACT</name>
<proteinExistence type="predicted"/>
<organism evidence="9 10">
    <name type="scientific">Catalinimonas alkaloidigena</name>
    <dbReference type="NCBI Taxonomy" id="1075417"/>
    <lineage>
        <taxon>Bacteria</taxon>
        <taxon>Pseudomonadati</taxon>
        <taxon>Bacteroidota</taxon>
        <taxon>Cytophagia</taxon>
        <taxon>Cytophagales</taxon>
        <taxon>Catalimonadaceae</taxon>
        <taxon>Catalinimonas</taxon>
    </lineage>
</organism>
<dbReference type="GO" id="GO:0006508">
    <property type="term" value="P:proteolysis"/>
    <property type="evidence" value="ECO:0007669"/>
    <property type="project" value="UniProtKB-KW"/>
</dbReference>
<reference evidence="9 10" key="1">
    <citation type="submission" date="2016-10" db="EMBL/GenBank/DDBJ databases">
        <authorList>
            <person name="de Groot N.N."/>
        </authorList>
    </citation>
    <scope>NUCLEOTIDE SEQUENCE [LARGE SCALE GENOMIC DNA]</scope>
    <source>
        <strain evidence="9 10">DSM 25186</strain>
    </source>
</reference>
<evidence type="ECO:0000256" key="2">
    <source>
        <dbReference type="ARBA" id="ARBA00022801"/>
    </source>
</evidence>
<feature type="binding site" evidence="6">
    <location>
        <begin position="250"/>
        <end position="253"/>
    </location>
    <ligand>
        <name>substrate</name>
    </ligand>
</feature>
<keyword evidence="3" id="KW-0068">Autocatalytic cleavage</keyword>
<evidence type="ECO:0000256" key="6">
    <source>
        <dbReference type="PIRSR" id="PIRSR600246-2"/>
    </source>
</evidence>
<dbReference type="Gene3D" id="3.60.20.30">
    <property type="entry name" value="(Glycosyl)asparaginase"/>
    <property type="match status" value="1"/>
</dbReference>
<evidence type="ECO:0000256" key="8">
    <source>
        <dbReference type="SAM" id="SignalP"/>
    </source>
</evidence>
<feature type="active site" description="Nucleophile" evidence="5">
    <location>
        <position position="199"/>
    </location>
</feature>
<dbReference type="GO" id="GO:0008233">
    <property type="term" value="F:peptidase activity"/>
    <property type="evidence" value="ECO:0007669"/>
    <property type="project" value="UniProtKB-KW"/>
</dbReference>
<feature type="binding site" evidence="6">
    <location>
        <begin position="227"/>
        <end position="230"/>
    </location>
    <ligand>
        <name>substrate</name>
    </ligand>
</feature>
<accession>A0A1G9Q4K0</accession>
<dbReference type="PANTHER" id="PTHR10188:SF6">
    <property type="entry name" value="N(4)-(BETA-N-ACETYLGLUCOSAMINYL)-L-ASPARAGINASE"/>
    <property type="match status" value="1"/>
</dbReference>
<dbReference type="OrthoDB" id="9780217at2"/>
<dbReference type="Proteomes" id="UP000198510">
    <property type="component" value="Unassembled WGS sequence"/>
</dbReference>
<evidence type="ECO:0000256" key="7">
    <source>
        <dbReference type="PIRSR" id="PIRSR600246-3"/>
    </source>
</evidence>
<dbReference type="STRING" id="1075417.SAMN05421823_11037"/>
<dbReference type="Pfam" id="PF01112">
    <property type="entry name" value="Asparaginase_2"/>
    <property type="match status" value="1"/>
</dbReference>
<dbReference type="GO" id="GO:0016811">
    <property type="term" value="F:hydrolase activity, acting on carbon-nitrogen (but not peptide) bonds, in linear amides"/>
    <property type="evidence" value="ECO:0007669"/>
    <property type="project" value="UniProtKB-ARBA"/>
</dbReference>
<evidence type="ECO:0000256" key="1">
    <source>
        <dbReference type="ARBA" id="ARBA00022670"/>
    </source>
</evidence>
<evidence type="ECO:0000256" key="4">
    <source>
        <dbReference type="ARBA" id="ARBA00069124"/>
    </source>
</evidence>
<dbReference type="InterPro" id="IPR029055">
    <property type="entry name" value="Ntn_hydrolases_N"/>
</dbReference>
<keyword evidence="10" id="KW-1185">Reference proteome</keyword>
<feature type="signal peptide" evidence="8">
    <location>
        <begin position="1"/>
        <end position="18"/>
    </location>
</feature>
<feature type="chain" id="PRO_5011638399" description="Isoaspartyl peptidase" evidence="8">
    <location>
        <begin position="19"/>
        <end position="334"/>
    </location>
</feature>
<dbReference type="SUPFAM" id="SSF56235">
    <property type="entry name" value="N-terminal nucleophile aminohydrolases (Ntn hydrolases)"/>
    <property type="match status" value="1"/>
</dbReference>
<evidence type="ECO:0000313" key="10">
    <source>
        <dbReference type="Proteomes" id="UP000198510"/>
    </source>
</evidence>
<feature type="site" description="Cleavage; by autolysis" evidence="7">
    <location>
        <begin position="198"/>
        <end position="199"/>
    </location>
</feature>
<keyword evidence="2" id="KW-0378">Hydrolase</keyword>